<evidence type="ECO:0000313" key="1">
    <source>
        <dbReference type="EMBL" id="QDU58809.1"/>
    </source>
</evidence>
<accession>A0A518AVP6</accession>
<dbReference type="OrthoDB" id="260046at2"/>
<dbReference type="RefSeq" id="WP_145251286.1">
    <property type="nucleotide sequence ID" value="NZ_CP036278.1"/>
</dbReference>
<organism evidence="1 2">
    <name type="scientific">Aeoliella mucimassa</name>
    <dbReference type="NCBI Taxonomy" id="2527972"/>
    <lineage>
        <taxon>Bacteria</taxon>
        <taxon>Pseudomonadati</taxon>
        <taxon>Planctomycetota</taxon>
        <taxon>Planctomycetia</taxon>
        <taxon>Pirellulales</taxon>
        <taxon>Lacipirellulaceae</taxon>
        <taxon>Aeoliella</taxon>
    </lineage>
</organism>
<protein>
    <submittedName>
        <fullName evidence="1">Uncharacterized protein</fullName>
    </submittedName>
</protein>
<reference evidence="1 2" key="1">
    <citation type="submission" date="2019-02" db="EMBL/GenBank/DDBJ databases">
        <title>Deep-cultivation of Planctomycetes and their phenomic and genomic characterization uncovers novel biology.</title>
        <authorList>
            <person name="Wiegand S."/>
            <person name="Jogler M."/>
            <person name="Boedeker C."/>
            <person name="Pinto D."/>
            <person name="Vollmers J."/>
            <person name="Rivas-Marin E."/>
            <person name="Kohn T."/>
            <person name="Peeters S.H."/>
            <person name="Heuer A."/>
            <person name="Rast P."/>
            <person name="Oberbeckmann S."/>
            <person name="Bunk B."/>
            <person name="Jeske O."/>
            <person name="Meyerdierks A."/>
            <person name="Storesund J.E."/>
            <person name="Kallscheuer N."/>
            <person name="Luecker S."/>
            <person name="Lage O.M."/>
            <person name="Pohl T."/>
            <person name="Merkel B.J."/>
            <person name="Hornburger P."/>
            <person name="Mueller R.-W."/>
            <person name="Bruemmer F."/>
            <person name="Labrenz M."/>
            <person name="Spormann A.M."/>
            <person name="Op den Camp H."/>
            <person name="Overmann J."/>
            <person name="Amann R."/>
            <person name="Jetten M.S.M."/>
            <person name="Mascher T."/>
            <person name="Medema M.H."/>
            <person name="Devos D.P."/>
            <person name="Kaster A.-K."/>
            <person name="Ovreas L."/>
            <person name="Rohde M."/>
            <person name="Galperin M.Y."/>
            <person name="Jogler C."/>
        </authorList>
    </citation>
    <scope>NUCLEOTIDE SEQUENCE [LARGE SCALE GENOMIC DNA]</scope>
    <source>
        <strain evidence="1 2">Pan181</strain>
    </source>
</reference>
<evidence type="ECO:0000313" key="2">
    <source>
        <dbReference type="Proteomes" id="UP000315750"/>
    </source>
</evidence>
<dbReference type="EMBL" id="CP036278">
    <property type="protein sequence ID" value="QDU58809.1"/>
    <property type="molecule type" value="Genomic_DNA"/>
</dbReference>
<proteinExistence type="predicted"/>
<dbReference type="Proteomes" id="UP000315750">
    <property type="component" value="Chromosome"/>
</dbReference>
<keyword evidence="2" id="KW-1185">Reference proteome</keyword>
<sequence>MENSKFEELERLASELHDGGLSKDQLDHLNQLLFNDDEAQDFYCDLVNTHVGLKSVVGRSFDGSNEWSLPFAIDSDAEEVASYPGASSRKASPWRWVLAASIALVACSAAWLVLDGNKAVVARGGESMVYLPTITRVSWKGPTYQTAASEHHNMVAVPPGAIKLRQTQGEDGDGYLFCLEPGYSVELVAAFDAAGENSLSIAEVFNSHAATARKFTFHNAGKGPKPLHANPAALNRRYGVLGRWSESNTTDIPRFFLLTGVHKLSMRDNEDHWRMSSLRVQLESDDVVQVGWDDSGPAPLTGTNYRPDNDFDDLSASLFFTANEKTPQPTQPKVDVIQPLHVDGFDFGDEVPEGFNVELLPGDMLLMKGLAQASDPNALMLYNVDTDKVLWSNAKVEGKSDCDLGSTCVRNTTSSPQTIRVIGFNRPTALDKSPENWHVSSRATLYEQSGFYIIGYDDLAGDRDYNDVRVSLLIMQPE</sequence>
<dbReference type="KEGG" id="amuc:Pan181_50490"/>
<dbReference type="AlphaFoldDB" id="A0A518AVP6"/>
<name>A0A518AVP6_9BACT</name>
<gene>
    <name evidence="1" type="ORF">Pan181_50490</name>
</gene>